<dbReference type="AlphaFoldDB" id="A0A1Y2D7A1"/>
<dbReference type="GO" id="GO:0005634">
    <property type="term" value="C:nucleus"/>
    <property type="evidence" value="ECO:0007669"/>
    <property type="project" value="UniProtKB-SubCell"/>
</dbReference>
<evidence type="ECO:0000256" key="4">
    <source>
        <dbReference type="SAM" id="MobiDB-lite"/>
    </source>
</evidence>
<dbReference type="EMBL" id="MCGR01000092">
    <property type="protein sequence ID" value="ORY55152.1"/>
    <property type="molecule type" value="Genomic_DNA"/>
</dbReference>
<dbReference type="CDD" id="cd00067">
    <property type="entry name" value="GAL4"/>
    <property type="match status" value="1"/>
</dbReference>
<dbReference type="Proteomes" id="UP000193467">
    <property type="component" value="Unassembled WGS sequence"/>
</dbReference>
<comment type="subcellular location">
    <subcellularLocation>
        <location evidence="1">Nucleus</location>
    </subcellularLocation>
</comment>
<feature type="region of interest" description="Disordered" evidence="4">
    <location>
        <begin position="96"/>
        <end position="116"/>
    </location>
</feature>
<dbReference type="OrthoDB" id="4934715at2759"/>
<organism evidence="6 7">
    <name type="scientific">Leucosporidium creatinivorum</name>
    <dbReference type="NCBI Taxonomy" id="106004"/>
    <lineage>
        <taxon>Eukaryota</taxon>
        <taxon>Fungi</taxon>
        <taxon>Dikarya</taxon>
        <taxon>Basidiomycota</taxon>
        <taxon>Pucciniomycotina</taxon>
        <taxon>Microbotryomycetes</taxon>
        <taxon>Leucosporidiales</taxon>
        <taxon>Leucosporidium</taxon>
    </lineage>
</organism>
<dbReference type="InterPro" id="IPR036864">
    <property type="entry name" value="Zn2-C6_fun-type_DNA-bd_sf"/>
</dbReference>
<dbReference type="PANTHER" id="PTHR31001:SF90">
    <property type="entry name" value="CENTROMERE DNA-BINDING PROTEIN COMPLEX CBF3 SUBUNIT B"/>
    <property type="match status" value="1"/>
</dbReference>
<evidence type="ECO:0000256" key="2">
    <source>
        <dbReference type="ARBA" id="ARBA00022723"/>
    </source>
</evidence>
<feature type="region of interest" description="Disordered" evidence="4">
    <location>
        <begin position="178"/>
        <end position="201"/>
    </location>
</feature>
<protein>
    <recommendedName>
        <fullName evidence="5">Zn(2)-C6 fungal-type domain-containing protein</fullName>
    </recommendedName>
</protein>
<feature type="compositionally biased region" description="Basic and acidic residues" evidence="4">
    <location>
        <begin position="9"/>
        <end position="19"/>
    </location>
</feature>
<dbReference type="Pfam" id="PF00172">
    <property type="entry name" value="Zn_clus"/>
    <property type="match status" value="1"/>
</dbReference>
<feature type="region of interest" description="Disordered" evidence="4">
    <location>
        <begin position="1"/>
        <end position="75"/>
    </location>
</feature>
<evidence type="ECO:0000256" key="1">
    <source>
        <dbReference type="ARBA" id="ARBA00004123"/>
    </source>
</evidence>
<dbReference type="SMART" id="SM00906">
    <property type="entry name" value="Fungal_trans"/>
    <property type="match status" value="1"/>
</dbReference>
<name>A0A1Y2D7A1_9BASI</name>
<keyword evidence="7" id="KW-1185">Reference proteome</keyword>
<dbReference type="InterPro" id="IPR050613">
    <property type="entry name" value="Sec_Metabolite_Reg"/>
</dbReference>
<dbReference type="PANTHER" id="PTHR31001">
    <property type="entry name" value="UNCHARACTERIZED TRANSCRIPTIONAL REGULATORY PROTEIN"/>
    <property type="match status" value="1"/>
</dbReference>
<feature type="region of interest" description="Disordered" evidence="4">
    <location>
        <begin position="692"/>
        <end position="714"/>
    </location>
</feature>
<evidence type="ECO:0000259" key="5">
    <source>
        <dbReference type="PROSITE" id="PS50048"/>
    </source>
</evidence>
<feature type="compositionally biased region" description="Basic and acidic residues" evidence="4">
    <location>
        <begin position="52"/>
        <end position="62"/>
    </location>
</feature>
<evidence type="ECO:0000313" key="6">
    <source>
        <dbReference type="EMBL" id="ORY55152.1"/>
    </source>
</evidence>
<dbReference type="SUPFAM" id="SSF57701">
    <property type="entry name" value="Zn2/Cys6 DNA-binding domain"/>
    <property type="match status" value="1"/>
</dbReference>
<gene>
    <name evidence="6" type="ORF">BCR35DRAFT_355790</name>
</gene>
<dbReference type="InterPro" id="IPR001138">
    <property type="entry name" value="Zn2Cys6_DnaBD"/>
</dbReference>
<feature type="domain" description="Zn(2)-C6 fungal-type" evidence="5">
    <location>
        <begin position="31"/>
        <end position="63"/>
    </location>
</feature>
<evidence type="ECO:0000256" key="3">
    <source>
        <dbReference type="ARBA" id="ARBA00023242"/>
    </source>
</evidence>
<accession>A0A1Y2D7A1</accession>
<dbReference type="GO" id="GO:0003677">
    <property type="term" value="F:DNA binding"/>
    <property type="evidence" value="ECO:0007669"/>
    <property type="project" value="InterPro"/>
</dbReference>
<keyword evidence="3" id="KW-0539">Nucleus</keyword>
<sequence length="850" mass="92681">MDDLSPTNEQHHEDGEPPAKRKKRKARPKVSCQPCQRRKTRCEETEGSCNQCDKRGEADKCTWDPPPLAGPLPNDITVEFGKLKRRMADLEREMGKLRDQKDNPAPAPLPPLPSPAPITYRALPSAAPAPFTPFAPPPVALPTPPDKKVVEAETEDAAQALESLALPVATRLGQLKAPLTTTSPDTDPHRSPAAAESPPAVQPGAFTTIRLGASQQTSPALLEKLPHPDIIHCLCEHFWTGDIGFIYVVLHRQTFEAEVNELIQCVRKNDTSRIDPAWLASLWMVMIWSASTIGPIEAGKIASHGSLAELKALPETWLQTFESALQASQWAEKPQVRAAQAILLKVAYNRTPPHGIYLGLETPSFFIWLGAATRISQLLGLHRLGSDPTVMPKDHDDPAWPSKPCALKREMGKRIWWFCASMDFLFCMRAGMGQIALGSFDTAEPLNVDDADLGLELTVKERPFEYLSDMAFCIMKCGIANQTAIQFTADSNGDIDYSLVLDIGARMREALSRCERAVADSSDHRRPYHRTLMLLPQLNRVLRLHRPFFMRGWTEPLYATSTEDAMTAASAICLGLEELRVDDGNLEHVWFSFAYGLSAIFVIYVTLLRDERKGPTPATEELRKLISSARAFYARGAQGDASTVVRQVSLQAVQVIDALLLPRGAPQTSHSTTPSAVASIFLKIASVVQPPTITRPSSPAPDGGDSTMQPPPTERFALDGAISSLLSLAPHRYDAFPASSFTTTNLSDLHHPPLSFLGGSAPSPLFDPTLHHPAYGGSSSTELNSMLGLGMMNSMDGNVFNEENTAARDFLATFSVNGPGATPLPLPGGEGATPQPLEWDFSSVIGGDWV</sequence>
<dbReference type="SMART" id="SM00066">
    <property type="entry name" value="GAL4"/>
    <property type="match status" value="1"/>
</dbReference>
<evidence type="ECO:0000313" key="7">
    <source>
        <dbReference type="Proteomes" id="UP000193467"/>
    </source>
</evidence>
<comment type="caution">
    <text evidence="6">The sequence shown here is derived from an EMBL/GenBank/DDBJ whole genome shotgun (WGS) entry which is preliminary data.</text>
</comment>
<feature type="compositionally biased region" description="Pro residues" evidence="4">
    <location>
        <begin position="105"/>
        <end position="116"/>
    </location>
</feature>
<dbReference type="GO" id="GO:0008270">
    <property type="term" value="F:zinc ion binding"/>
    <property type="evidence" value="ECO:0007669"/>
    <property type="project" value="InterPro"/>
</dbReference>
<dbReference type="CDD" id="cd12148">
    <property type="entry name" value="fungal_TF_MHR"/>
    <property type="match status" value="1"/>
</dbReference>
<keyword evidence="2" id="KW-0479">Metal-binding</keyword>
<dbReference type="GO" id="GO:0006351">
    <property type="term" value="P:DNA-templated transcription"/>
    <property type="evidence" value="ECO:0007669"/>
    <property type="project" value="InterPro"/>
</dbReference>
<dbReference type="InterPro" id="IPR007219">
    <property type="entry name" value="XnlR_reg_dom"/>
</dbReference>
<dbReference type="GO" id="GO:0000981">
    <property type="term" value="F:DNA-binding transcription factor activity, RNA polymerase II-specific"/>
    <property type="evidence" value="ECO:0007669"/>
    <property type="project" value="InterPro"/>
</dbReference>
<reference evidence="6 7" key="1">
    <citation type="submission" date="2016-07" db="EMBL/GenBank/DDBJ databases">
        <title>Pervasive Adenine N6-methylation of Active Genes in Fungi.</title>
        <authorList>
            <consortium name="DOE Joint Genome Institute"/>
            <person name="Mondo S.J."/>
            <person name="Dannebaum R.O."/>
            <person name="Kuo R.C."/>
            <person name="Labutti K."/>
            <person name="Haridas S."/>
            <person name="Kuo A."/>
            <person name="Salamov A."/>
            <person name="Ahrendt S.R."/>
            <person name="Lipzen A."/>
            <person name="Sullivan W."/>
            <person name="Andreopoulos W.B."/>
            <person name="Clum A."/>
            <person name="Lindquist E."/>
            <person name="Daum C."/>
            <person name="Ramamoorthy G.K."/>
            <person name="Gryganskyi A."/>
            <person name="Culley D."/>
            <person name="Magnuson J.K."/>
            <person name="James T.Y."/>
            <person name="O'Malley M.A."/>
            <person name="Stajich J.E."/>
            <person name="Spatafora J.W."/>
            <person name="Visel A."/>
            <person name="Grigoriev I.V."/>
        </authorList>
    </citation>
    <scope>NUCLEOTIDE SEQUENCE [LARGE SCALE GENOMIC DNA]</scope>
    <source>
        <strain evidence="6 7">62-1032</strain>
    </source>
</reference>
<dbReference type="Gene3D" id="4.10.240.10">
    <property type="entry name" value="Zn(2)-C6 fungal-type DNA-binding domain"/>
    <property type="match status" value="1"/>
</dbReference>
<proteinExistence type="predicted"/>
<dbReference type="PROSITE" id="PS50048">
    <property type="entry name" value="ZN2_CY6_FUNGAL_2"/>
    <property type="match status" value="1"/>
</dbReference>
<dbReference type="InParanoid" id="A0A1Y2D7A1"/>